<evidence type="ECO:0000313" key="2">
    <source>
        <dbReference type="EMBL" id="TWD85605.1"/>
    </source>
</evidence>
<feature type="domain" description="SpaA-like prealbumin fold" evidence="1">
    <location>
        <begin position="635"/>
        <end position="741"/>
    </location>
</feature>
<dbReference type="NCBIfam" id="TIGR01451">
    <property type="entry name" value="B_ant_repeat"/>
    <property type="match status" value="1"/>
</dbReference>
<accession>A0A561C330</accession>
<sequence>MNMQRLKNTLRSIAGMAWWWLLCGAWLAAVPFSGHAQQVLTPQTGTLINGTIVGVNAGGSWRTSCISGFPTGLTMWERYHSAVVNGTFANLTGGLRAYELRCSPFTVTEGAAAATITWGAATQRGVAGRPIDGMTRRGPQACPAGTVIAVLGGVDRMFNGASGNIYPTQITFTCRPVTVVAGDWFRVAATGGASYTLGITTNDGGTGPGSAVPGPLRAPRTVCPYSATNTCNGLEDLGGGELIDGFSGVRSEFPDARVSQRISFVNYAWSQALGPSTNTATWRPTAGRLPFYPPTVANNTARYQDNYETYASAGTSYSGGALAPSGVSAYNFVRTGTCTTAHTLATQEDYTCTNIITGRPDLQVRVSVPPDAWTSHGQERNVRLTAKNFGPGRTTATDNATAVLALPAGWNTGTLPANCAKAGSPVVVTCQLNPTPLEGSSGPGMTDGGEASFDIPVFPQPTVAAGSYPVVNGARVCVQAASPGNPHYCTVPNDATVNNDDGIAVDETDTIVLAYLTPPLMPPRVTTTVVSNGGVGSFAFTGTNDAAPVSPIVTTVAGQGESGPTRELAVTRSATLLQQAAPPAGFALRAISCTGMAAGGTATYDLALRRVTLDAAATDYGANIACTFTNTRVVVTVSKVTEGGTGSFSFTGSNGFAAQSITTSAANTPEEGDPSGLTTVGAATTVTEGVPPVGWRLKGIACTGMGAGGAATVNLAARAVTLNAAATAAGSNIACTFTNTKLPTMTVSKVSIGGTDSFAFTGTNGFTATNVTTEDDGVAIAAAEQVLTAANTATSITESVPPVPYALTGISCTGMSPGGTATANLATRTVALNAAATAPGSDINCTFTNTVQPQLKLVKTAGAASFAVGVPSSYTLTLNNIGPVATTAPATISDTVPATLALGTMPAGCSASGQVVSCTVPAGLAATTGSAAFVIPVTPLPGASPSVANTATATGGGDPLCNATGNCTSSATTPVLGEPRITLRKTKTNITGTHTFGFTLTGVTNPTDSIAVTALATPQASTTVHVGTPGVEATVQESGVPAGWPANPVSVSCLDSAAATSGNSTTQLAILNGNTATLPASVMRPAAAIACTFTNTATARVAVNKTASATAGAGGSIVYGLSFANTGPVATGTSLVVSEQLPPGVVANSVVPGTGVTSVSCGSLPSAAGALLNCTMTLPAGGIPASTGVRGFTLNATAPIVDTGTVLTNYASTNVSGAGLPVTAAGAGCFSSGTVSCANAQTTIVVGPAAGSQSGVRIVTDNQLANGTAQDVLEAFIRDESGNPVQAGTVVTFGATPDVAFNGGAVGAAGSCTTTAAGLCQVRATSTVAAVYSTTQVTVGGAVLSGNFSVGEDSYLPSPQPYRFGSRPTVTIRKTSLGGIGTFSFTGSNGLVARNITTTVAGTPVATAVQTLTAANIATTITEGAPPAGYALIDASCTGLGAGGSASRNGRVLTLDAAATAPGSNIVCTFTNAYDANPPPPPVAPTVMCSTNAAVFNTGFDGPAGPPVATGRDPVWESGVGTATGGPGSVAAWARSYVGNKAPGNWIASPFGNANWISQYPTTHTGNVDVYHRFTFNMAPSVNPASFALKLDFYSDNSVAGVYINGVLQSLPGVPQGGATPYTYAGFQAGTGASTTLVNNWQSGSNTVVVHVKSGAPAQGFLAQATTSALCAPATVNLQKTTLNGAGGPFGFNLTNTTQASGTVSTIAVGTPAQVDGNTAAAGVQTFSATASNKVISITEPAVPGWHLTGASCTDAGVPVGSLGTGASGRTYTIPAASVQLGKSLQCVFTNSASATVTIRKVSLGATGTFGFSGNNGLSAQSLTTTALGTPVAGAIQTVAVPSTATTITEDPLPADYALTGVSCTGLGAGGTATADLPNRKVTLDAAATAPGSNIACTFTNTYTPPYPRVQIVKTTIGGTGSNLFRFALSGLSTASDSITVVGEDTVEGAANITGTAGVGVTISETSPEGWPANPVSASCVDLNSATPAATFGALTGNQLAIPASNMVAGAAITCTFVNGYPKNVTGRVFLDNGTAGGIANDGLINGGEIGLSGIGVRLTDCAATILSTAVTDGTGKYALAVPFTIGTGDALCVEETNTVSRISTGASLGVVQLPSGQAVTNAGIAYTYTRDGTPDRIAFAWNSSGHADLNFGDVDRNTLATDGAKNGLPGSTVSYPHTFTARTGGEVSFDISNSVDTPALSGWSGKIFADTGCTGALQAGAALLYPPAVPVTVSAGQNVCLVMQEFIPANAMSGNSNASTVQASFVFTNARPGLNATYTVTDVTTVSTSALELRKEVRNVTQGGSFGINNQAKPGETLEYRITYTNNGTTPISGLTVNDTTPQYTAFIAAQADTTPATLASCQKNTPANPAPAPAVDCSAVQTEGGTGALSWKFTGPLDPGASGTALFTVKVN</sequence>
<evidence type="ECO:0000313" key="3">
    <source>
        <dbReference type="Proteomes" id="UP000319722"/>
    </source>
</evidence>
<dbReference type="InterPro" id="IPR013783">
    <property type="entry name" value="Ig-like_fold"/>
</dbReference>
<dbReference type="EMBL" id="VIVL01000005">
    <property type="protein sequence ID" value="TWD85605.1"/>
    <property type="molecule type" value="Genomic_DNA"/>
</dbReference>
<dbReference type="Proteomes" id="UP000319722">
    <property type="component" value="Unassembled WGS sequence"/>
</dbReference>
<dbReference type="InterPro" id="IPR047589">
    <property type="entry name" value="DUF11_rpt"/>
</dbReference>
<dbReference type="Pfam" id="PF24514">
    <property type="entry name" value="SpaA_4"/>
    <property type="match status" value="8"/>
</dbReference>
<dbReference type="InterPro" id="IPR008964">
    <property type="entry name" value="Invasin/intimin_cell_adhesion"/>
</dbReference>
<dbReference type="Gene3D" id="2.60.40.10">
    <property type="entry name" value="Immunoglobulins"/>
    <property type="match status" value="2"/>
</dbReference>
<feature type="domain" description="SpaA-like prealbumin fold" evidence="1">
    <location>
        <begin position="525"/>
        <end position="632"/>
    </location>
</feature>
<protein>
    <submittedName>
        <fullName evidence="2">Putative repeat protein (TIGR01451 family)</fullName>
    </submittedName>
</protein>
<feature type="domain" description="SpaA-like prealbumin fold" evidence="1">
    <location>
        <begin position="1797"/>
        <end position="1903"/>
    </location>
</feature>
<organism evidence="2 3">
    <name type="scientific">Variovorax beijingensis</name>
    <dbReference type="NCBI Taxonomy" id="2496117"/>
    <lineage>
        <taxon>Bacteria</taxon>
        <taxon>Pseudomonadati</taxon>
        <taxon>Pseudomonadota</taxon>
        <taxon>Betaproteobacteria</taxon>
        <taxon>Burkholderiales</taxon>
        <taxon>Comamonadaceae</taxon>
        <taxon>Variovorax</taxon>
    </lineage>
</organism>
<dbReference type="InterPro" id="IPR055371">
    <property type="entry name" value="SpaA_PFL_dom_4"/>
</dbReference>
<comment type="caution">
    <text evidence="2">The sequence shown here is derived from an EMBL/GenBank/DDBJ whole genome shotgun (WGS) entry which is preliminary data.</text>
</comment>
<gene>
    <name evidence="2" type="ORF">FB547_105117</name>
</gene>
<name>A0A561C330_9BURK</name>
<feature type="domain" description="SpaA-like prealbumin fold" evidence="1">
    <location>
        <begin position="746"/>
        <end position="850"/>
    </location>
</feature>
<dbReference type="OrthoDB" id="28649at2"/>
<feature type="domain" description="SpaA-like prealbumin fold" evidence="1">
    <location>
        <begin position="1910"/>
        <end position="2020"/>
    </location>
</feature>
<feature type="domain" description="SpaA-like prealbumin fold" evidence="1">
    <location>
        <begin position="1370"/>
        <end position="1473"/>
    </location>
</feature>
<reference evidence="2 3" key="1">
    <citation type="submission" date="2019-06" db="EMBL/GenBank/DDBJ databases">
        <title>Sorghum-associated microbial communities from plants grown in Nebraska, USA.</title>
        <authorList>
            <person name="Schachtman D."/>
        </authorList>
    </citation>
    <scope>NUCLEOTIDE SEQUENCE [LARGE SCALE GENOMIC DNA]</scope>
    <source>
        <strain evidence="2 3">T529</strain>
    </source>
</reference>
<feature type="domain" description="SpaA-like prealbumin fold" evidence="1">
    <location>
        <begin position="981"/>
        <end position="1097"/>
    </location>
</feature>
<proteinExistence type="predicted"/>
<feature type="domain" description="SpaA-like prealbumin fold" evidence="1">
    <location>
        <begin position="1676"/>
        <end position="1792"/>
    </location>
</feature>
<dbReference type="SUPFAM" id="SSF49373">
    <property type="entry name" value="Invasin/intimin cell-adhesion fragments"/>
    <property type="match status" value="1"/>
</dbReference>
<evidence type="ECO:0000259" key="1">
    <source>
        <dbReference type="Pfam" id="PF24514"/>
    </source>
</evidence>